<dbReference type="Proteomes" id="UP000069940">
    <property type="component" value="Unassembled WGS sequence"/>
</dbReference>
<feature type="signal peptide" evidence="3">
    <location>
        <begin position="1"/>
        <end position="23"/>
    </location>
</feature>
<dbReference type="Pfam" id="PF03283">
    <property type="entry name" value="PAE"/>
    <property type="match status" value="1"/>
</dbReference>
<evidence type="ECO:0000256" key="2">
    <source>
        <dbReference type="SAM" id="MobiDB-lite"/>
    </source>
</evidence>
<reference evidence="5" key="1">
    <citation type="journal article" date="2015" name="Proc. Natl. Acad. Sci. U.S.A.">
        <title>Genome sequence of the Asian Tiger mosquito, Aedes albopictus, reveals insights into its biology, genetics, and evolution.</title>
        <authorList>
            <person name="Chen X.G."/>
            <person name="Jiang X."/>
            <person name="Gu J."/>
            <person name="Xu M."/>
            <person name="Wu Y."/>
            <person name="Deng Y."/>
            <person name="Zhang C."/>
            <person name="Bonizzoni M."/>
            <person name="Dermauw W."/>
            <person name="Vontas J."/>
            <person name="Armbruster P."/>
            <person name="Huang X."/>
            <person name="Yang Y."/>
            <person name="Zhang H."/>
            <person name="He W."/>
            <person name="Peng H."/>
            <person name="Liu Y."/>
            <person name="Wu K."/>
            <person name="Chen J."/>
            <person name="Lirakis M."/>
            <person name="Topalis P."/>
            <person name="Van Leeuwen T."/>
            <person name="Hall A.B."/>
            <person name="Jiang X."/>
            <person name="Thorpe C."/>
            <person name="Mueller R.L."/>
            <person name="Sun C."/>
            <person name="Waterhouse R.M."/>
            <person name="Yan G."/>
            <person name="Tu Z.J."/>
            <person name="Fang X."/>
            <person name="James A.A."/>
        </authorList>
    </citation>
    <scope>NUCLEOTIDE SEQUENCE [LARGE SCALE GENOMIC DNA]</scope>
    <source>
        <strain evidence="5">Foshan</strain>
    </source>
</reference>
<evidence type="ECO:0000313" key="5">
    <source>
        <dbReference type="Proteomes" id="UP000069940"/>
    </source>
</evidence>
<dbReference type="RefSeq" id="XP_029716751.2">
    <property type="nucleotide sequence ID" value="XM_029860891.2"/>
</dbReference>
<name>A0ABM1YGP7_AEDAL</name>
<dbReference type="PANTHER" id="PTHR21562:SF122">
    <property type="entry name" value="PALMITOLEOYL-PROTEIN CARBOXYLESTERASE NOTUM"/>
    <property type="match status" value="1"/>
</dbReference>
<keyword evidence="3" id="KW-0732">Signal</keyword>
<feature type="region of interest" description="Disordered" evidence="2">
    <location>
        <begin position="97"/>
        <end position="118"/>
    </location>
</feature>
<feature type="compositionally biased region" description="Basic residues" evidence="2">
    <location>
        <begin position="476"/>
        <end position="489"/>
    </location>
</feature>
<dbReference type="PANTHER" id="PTHR21562">
    <property type="entry name" value="NOTUM-RELATED"/>
    <property type="match status" value="1"/>
</dbReference>
<reference evidence="4" key="2">
    <citation type="submission" date="2025-05" db="UniProtKB">
        <authorList>
            <consortium name="EnsemblMetazoa"/>
        </authorList>
    </citation>
    <scope>IDENTIFICATION</scope>
    <source>
        <strain evidence="4">Foshan</strain>
    </source>
</reference>
<feature type="compositionally biased region" description="Basic residues" evidence="2">
    <location>
        <begin position="591"/>
        <end position="612"/>
    </location>
</feature>
<feature type="compositionally biased region" description="Low complexity" evidence="2">
    <location>
        <begin position="613"/>
        <end position="622"/>
    </location>
</feature>
<dbReference type="GeneID" id="109407939"/>
<feature type="compositionally biased region" description="Basic and acidic residues" evidence="2">
    <location>
        <begin position="551"/>
        <end position="566"/>
    </location>
</feature>
<dbReference type="InterPro" id="IPR004963">
    <property type="entry name" value="PAE/NOTUM"/>
</dbReference>
<feature type="region of interest" description="Disordered" evidence="2">
    <location>
        <begin position="457"/>
        <end position="628"/>
    </location>
</feature>
<keyword evidence="5" id="KW-1185">Reference proteome</keyword>
<feature type="compositionally biased region" description="Low complexity" evidence="2">
    <location>
        <begin position="530"/>
        <end position="539"/>
    </location>
</feature>
<evidence type="ECO:0000313" key="4">
    <source>
        <dbReference type="EnsemblMetazoa" id="AALFPA23_008973.P12289"/>
    </source>
</evidence>
<evidence type="ECO:0000256" key="1">
    <source>
        <dbReference type="ARBA" id="ARBA00010213"/>
    </source>
</evidence>
<feature type="compositionally biased region" description="Basic and acidic residues" evidence="2">
    <location>
        <begin position="504"/>
        <end position="524"/>
    </location>
</feature>
<comment type="similarity">
    <text evidence="1">Belongs to the pectinacetylesterase family. Notum subfamily.</text>
</comment>
<sequence>MMRRCSTMGKTGACQILLRTTLAVCLMVAHFSVPCQCRAATALSSAVNQRHRQANISIESNSIQRLAANNGGGGSETEASNGASSSLAAVSYGEQQNGASAGAGSSSDGDGSNSSNQLPAVTSAATTIVTVQKELKRVFLSNRTVTCNDGSQAGFYLRKSPGSRRWVVFFEGGWHCYDHKSCRARWLKLRHLMTSAQWPETRDVGGLLSPLPSENPYWYNANHVFVPYCSSDSWSGTKVKPDTRDGLRFMGSLIVRQVMADLIPLGLGHSQGADLLMAGSSAGGLGVMLNLDKVRSFLQNERGLKVAVRGVSDSGWFLDREPYTPGAVAASEAVRQGWRMWDGALPQACVAEHPKEPWRCYFGHRLYNTLKAPLFVFQWLFDEAQMRADHVGAPVTPQQWDYIHDMGGALRESLNNVTAVFAPSCIGHSVLTKRDWMNIKIDDVSLADALRCWEQSDVRDRQVQRRQSNRNPSPQKMRRKHNGGRRKKQQQQLDDSQGGNGPEEVPKPKLTKEERQRRRQERQLQRRLNRLNNKNNNNGREGGRNHTRHQQRLEETHSTKVPRLERSPNSTGKNSNSSGSSKKQPNQNERHRLRNQNKKRLNHKNRNRKNMNNRKNQQQQQNANPFGLDLAEPKKCSLRLLERCSWPQCNHSCPTLTNPLTGEEMKFLELLASFGLDMDAVATALGVDMQTLNNMDHAELVNLLTQQVT</sequence>
<accession>A0ABM1YGP7</accession>
<proteinExistence type="inferred from homology"/>
<organism evidence="4 5">
    <name type="scientific">Aedes albopictus</name>
    <name type="common">Asian tiger mosquito</name>
    <name type="synonym">Stegomyia albopicta</name>
    <dbReference type="NCBI Taxonomy" id="7160"/>
    <lineage>
        <taxon>Eukaryota</taxon>
        <taxon>Metazoa</taxon>
        <taxon>Ecdysozoa</taxon>
        <taxon>Arthropoda</taxon>
        <taxon>Hexapoda</taxon>
        <taxon>Insecta</taxon>
        <taxon>Pterygota</taxon>
        <taxon>Neoptera</taxon>
        <taxon>Endopterygota</taxon>
        <taxon>Diptera</taxon>
        <taxon>Nematocera</taxon>
        <taxon>Culicoidea</taxon>
        <taxon>Culicidae</taxon>
        <taxon>Culicinae</taxon>
        <taxon>Aedini</taxon>
        <taxon>Aedes</taxon>
        <taxon>Stegomyia</taxon>
    </lineage>
</organism>
<dbReference type="EnsemblMetazoa" id="AALFPA23_008973.R12289">
    <property type="protein sequence ID" value="AALFPA23_008973.P12289"/>
    <property type="gene ID" value="AALFPA23_008973"/>
</dbReference>
<feature type="compositionally biased region" description="Low complexity" evidence="2">
    <location>
        <begin position="567"/>
        <end position="587"/>
    </location>
</feature>
<evidence type="ECO:0008006" key="6">
    <source>
        <dbReference type="Google" id="ProtNLM"/>
    </source>
</evidence>
<evidence type="ECO:0000256" key="3">
    <source>
        <dbReference type="SAM" id="SignalP"/>
    </source>
</evidence>
<protein>
    <recommendedName>
        <fullName evidence="6">Palmitoleoyl-protein carboxylesterase NOTUM</fullName>
    </recommendedName>
</protein>
<feature type="chain" id="PRO_5046611258" description="Palmitoleoyl-protein carboxylesterase NOTUM" evidence="3">
    <location>
        <begin position="24"/>
        <end position="709"/>
    </location>
</feature>